<dbReference type="Pfam" id="PF02525">
    <property type="entry name" value="Flavodoxin_2"/>
    <property type="match status" value="1"/>
</dbReference>
<evidence type="ECO:0000259" key="3">
    <source>
        <dbReference type="Pfam" id="PF02525"/>
    </source>
</evidence>
<evidence type="ECO:0000313" key="5">
    <source>
        <dbReference type="Proteomes" id="UP000281915"/>
    </source>
</evidence>
<dbReference type="Proteomes" id="UP000281915">
    <property type="component" value="Unassembled WGS sequence"/>
</dbReference>
<protein>
    <submittedName>
        <fullName evidence="4">Flavodoxin family protein</fullName>
    </submittedName>
</protein>
<sequence>MKILVINGHPDPESFCSSLARAYMEGAAMGSANVRTIDLSQISFEPNLKYGYRKRTELEDDLIEAQEFIRWADHLVFVYPTWWGTMPAVLKGFFDRVFLPGFAYQYRENSSLWDKLLTGKTAHLIVTMDTPAWYNRWIYRQAGHQVMKRNILHFCGIKPVRITEISPVNTSTEAKRAKWLEKVKVLGSGWHKKRSPYRLRFSVHLAEGNDAPGMDTDNRTD</sequence>
<reference evidence="4 5" key="1">
    <citation type="submission" date="2018-10" db="EMBL/GenBank/DDBJ databases">
        <title>Phylogenomics of Brevibacillus.</title>
        <authorList>
            <person name="Dunlap C."/>
        </authorList>
    </citation>
    <scope>NUCLEOTIDE SEQUENCE [LARGE SCALE GENOMIC DNA]</scope>
    <source>
        <strain evidence="4 5">JCM 15085</strain>
    </source>
</reference>
<dbReference type="InterPro" id="IPR029039">
    <property type="entry name" value="Flavoprotein-like_sf"/>
</dbReference>
<feature type="domain" description="Flavodoxin-like fold" evidence="3">
    <location>
        <begin position="1"/>
        <end position="181"/>
    </location>
</feature>
<comment type="caution">
    <text evidence="4">The sequence shown here is derived from an EMBL/GenBank/DDBJ whole genome shotgun (WGS) entry which is preliminary data.</text>
</comment>
<dbReference type="EMBL" id="RHHT01000074">
    <property type="protein sequence ID" value="RNB69595.1"/>
    <property type="molecule type" value="Genomic_DNA"/>
</dbReference>
<dbReference type="GO" id="GO:0005829">
    <property type="term" value="C:cytosol"/>
    <property type="evidence" value="ECO:0007669"/>
    <property type="project" value="TreeGrafter"/>
</dbReference>
<dbReference type="AlphaFoldDB" id="A0A3M8C3V6"/>
<dbReference type="InterPro" id="IPR003680">
    <property type="entry name" value="Flavodoxin_fold"/>
</dbReference>
<dbReference type="SUPFAM" id="SSF52218">
    <property type="entry name" value="Flavoproteins"/>
    <property type="match status" value="1"/>
</dbReference>
<gene>
    <name evidence="4" type="ORF">EDM58_24020</name>
</gene>
<dbReference type="InterPro" id="IPR051545">
    <property type="entry name" value="NAD(P)H_dehydrogenase_qn"/>
</dbReference>
<proteinExistence type="inferred from homology"/>
<evidence type="ECO:0000256" key="1">
    <source>
        <dbReference type="ARBA" id="ARBA00006252"/>
    </source>
</evidence>
<accession>A0A3M8C3V6</accession>
<dbReference type="PANTHER" id="PTHR10204:SF34">
    <property type="entry name" value="NAD(P)H DEHYDROGENASE [QUINONE] 1 ISOFORM 1"/>
    <property type="match status" value="1"/>
</dbReference>
<comment type="similarity">
    <text evidence="1">Belongs to the NAD(P)H dehydrogenase (quinone) family.</text>
</comment>
<keyword evidence="2" id="KW-0560">Oxidoreductase</keyword>
<name>A0A3M8C3V6_9BACL</name>
<evidence type="ECO:0000313" key="4">
    <source>
        <dbReference type="EMBL" id="RNB69595.1"/>
    </source>
</evidence>
<dbReference type="Gene3D" id="3.40.50.360">
    <property type="match status" value="1"/>
</dbReference>
<dbReference type="GO" id="GO:0003955">
    <property type="term" value="F:NAD(P)H dehydrogenase (quinone) activity"/>
    <property type="evidence" value="ECO:0007669"/>
    <property type="project" value="TreeGrafter"/>
</dbReference>
<dbReference type="PANTHER" id="PTHR10204">
    <property type="entry name" value="NAD P H OXIDOREDUCTASE-RELATED"/>
    <property type="match status" value="1"/>
</dbReference>
<evidence type="ECO:0000256" key="2">
    <source>
        <dbReference type="ARBA" id="ARBA00023002"/>
    </source>
</evidence>
<organism evidence="4 5">
    <name type="scientific">Brevibacillus panacihumi</name>
    <dbReference type="NCBI Taxonomy" id="497735"/>
    <lineage>
        <taxon>Bacteria</taxon>
        <taxon>Bacillati</taxon>
        <taxon>Bacillota</taxon>
        <taxon>Bacilli</taxon>
        <taxon>Bacillales</taxon>
        <taxon>Paenibacillaceae</taxon>
        <taxon>Brevibacillus</taxon>
    </lineage>
</organism>